<gene>
    <name evidence="2" type="ORF">SCLCIDRAFT_116352</name>
</gene>
<reference evidence="2 3" key="1">
    <citation type="submission" date="2014-04" db="EMBL/GenBank/DDBJ databases">
        <authorList>
            <consortium name="DOE Joint Genome Institute"/>
            <person name="Kuo A."/>
            <person name="Kohler A."/>
            <person name="Nagy L.G."/>
            <person name="Floudas D."/>
            <person name="Copeland A."/>
            <person name="Barry K.W."/>
            <person name="Cichocki N."/>
            <person name="Veneault-Fourrey C."/>
            <person name="LaButti K."/>
            <person name="Lindquist E.A."/>
            <person name="Lipzen A."/>
            <person name="Lundell T."/>
            <person name="Morin E."/>
            <person name="Murat C."/>
            <person name="Sun H."/>
            <person name="Tunlid A."/>
            <person name="Henrissat B."/>
            <person name="Grigoriev I.V."/>
            <person name="Hibbett D.S."/>
            <person name="Martin F."/>
            <person name="Nordberg H.P."/>
            <person name="Cantor M.N."/>
            <person name="Hua S.X."/>
        </authorList>
    </citation>
    <scope>NUCLEOTIDE SEQUENCE [LARGE SCALE GENOMIC DNA]</scope>
    <source>
        <strain evidence="2 3">Foug A</strain>
    </source>
</reference>
<keyword evidence="1" id="KW-1133">Transmembrane helix</keyword>
<dbReference type="HOGENOM" id="CLU_158784_0_0_1"/>
<proteinExistence type="predicted"/>
<evidence type="ECO:0000313" key="3">
    <source>
        <dbReference type="Proteomes" id="UP000053989"/>
    </source>
</evidence>
<keyword evidence="1" id="KW-0812">Transmembrane</keyword>
<organism evidence="2 3">
    <name type="scientific">Scleroderma citrinum Foug A</name>
    <dbReference type="NCBI Taxonomy" id="1036808"/>
    <lineage>
        <taxon>Eukaryota</taxon>
        <taxon>Fungi</taxon>
        <taxon>Dikarya</taxon>
        <taxon>Basidiomycota</taxon>
        <taxon>Agaricomycotina</taxon>
        <taxon>Agaricomycetes</taxon>
        <taxon>Agaricomycetidae</taxon>
        <taxon>Boletales</taxon>
        <taxon>Sclerodermatineae</taxon>
        <taxon>Sclerodermataceae</taxon>
        <taxon>Scleroderma</taxon>
    </lineage>
</organism>
<dbReference type="InParanoid" id="A0A0C3E6C9"/>
<dbReference type="AlphaFoldDB" id="A0A0C3E6C9"/>
<reference evidence="3" key="2">
    <citation type="submission" date="2015-01" db="EMBL/GenBank/DDBJ databases">
        <title>Evolutionary Origins and Diversification of the Mycorrhizal Mutualists.</title>
        <authorList>
            <consortium name="DOE Joint Genome Institute"/>
            <consortium name="Mycorrhizal Genomics Consortium"/>
            <person name="Kohler A."/>
            <person name="Kuo A."/>
            <person name="Nagy L.G."/>
            <person name="Floudas D."/>
            <person name="Copeland A."/>
            <person name="Barry K.W."/>
            <person name="Cichocki N."/>
            <person name="Veneault-Fourrey C."/>
            <person name="LaButti K."/>
            <person name="Lindquist E.A."/>
            <person name="Lipzen A."/>
            <person name="Lundell T."/>
            <person name="Morin E."/>
            <person name="Murat C."/>
            <person name="Riley R."/>
            <person name="Ohm R."/>
            <person name="Sun H."/>
            <person name="Tunlid A."/>
            <person name="Henrissat B."/>
            <person name="Grigoriev I.V."/>
            <person name="Hibbett D.S."/>
            <person name="Martin F."/>
        </authorList>
    </citation>
    <scope>NUCLEOTIDE SEQUENCE [LARGE SCALE GENOMIC DNA]</scope>
    <source>
        <strain evidence="3">Foug A</strain>
    </source>
</reference>
<name>A0A0C3E6C9_9AGAM</name>
<dbReference type="STRING" id="1036808.A0A0C3E6C9"/>
<accession>A0A0C3E6C9</accession>
<evidence type="ECO:0000313" key="2">
    <source>
        <dbReference type="EMBL" id="KIM64004.1"/>
    </source>
</evidence>
<dbReference type="OrthoDB" id="7961613at2759"/>
<keyword evidence="3" id="KW-1185">Reference proteome</keyword>
<dbReference type="EMBL" id="KN822031">
    <property type="protein sequence ID" value="KIM64004.1"/>
    <property type="molecule type" value="Genomic_DNA"/>
</dbReference>
<sequence length="98" mass="10970">MSLLGFLGLSRRNYNRTRLTLADILHRTVVSGLAALSVYGLFLGYMVHKETLAKGQGMWKIRMRNLYRSNVTAQAAEEARERALAEAAQSALTRSRLS</sequence>
<dbReference type="Proteomes" id="UP000053989">
    <property type="component" value="Unassembled WGS sequence"/>
</dbReference>
<evidence type="ECO:0000256" key="1">
    <source>
        <dbReference type="SAM" id="Phobius"/>
    </source>
</evidence>
<feature type="transmembrane region" description="Helical" evidence="1">
    <location>
        <begin position="24"/>
        <end position="47"/>
    </location>
</feature>
<protein>
    <submittedName>
        <fullName evidence="2">Uncharacterized protein</fullName>
    </submittedName>
</protein>
<keyword evidence="1" id="KW-0472">Membrane</keyword>